<evidence type="ECO:0000313" key="4">
    <source>
        <dbReference type="Proteomes" id="UP000320547"/>
    </source>
</evidence>
<dbReference type="AlphaFoldDB" id="A0A562UUC1"/>
<organism evidence="3 4">
    <name type="scientific">Altererythrobacter ishigakiensis</name>
    <dbReference type="NCBI Taxonomy" id="476157"/>
    <lineage>
        <taxon>Bacteria</taxon>
        <taxon>Pseudomonadati</taxon>
        <taxon>Pseudomonadota</taxon>
        <taxon>Alphaproteobacteria</taxon>
        <taxon>Sphingomonadales</taxon>
        <taxon>Erythrobacteraceae</taxon>
        <taxon>Altererythrobacter</taxon>
    </lineage>
</organism>
<keyword evidence="1" id="KW-0472">Membrane</keyword>
<keyword evidence="3" id="KW-0378">Hydrolase</keyword>
<proteinExistence type="predicted"/>
<protein>
    <submittedName>
        <fullName evidence="3">CAAX prenyl protease-like protein</fullName>
    </submittedName>
</protein>
<comment type="caution">
    <text evidence="3">The sequence shown here is derived from an EMBL/GenBank/DDBJ whole genome shotgun (WGS) entry which is preliminary data.</text>
</comment>
<dbReference type="STRING" id="476157.GCA_001663155_02494"/>
<evidence type="ECO:0000259" key="2">
    <source>
        <dbReference type="Pfam" id="PF02517"/>
    </source>
</evidence>
<evidence type="ECO:0000313" key="3">
    <source>
        <dbReference type="EMBL" id="TWJ09230.1"/>
    </source>
</evidence>
<feature type="transmembrane region" description="Helical" evidence="1">
    <location>
        <begin position="160"/>
        <end position="179"/>
    </location>
</feature>
<feature type="domain" description="CAAX prenyl protease 2/Lysostaphin resistance protein A-like" evidence="2">
    <location>
        <begin position="154"/>
        <end position="223"/>
    </location>
</feature>
<dbReference type="Pfam" id="PF02517">
    <property type="entry name" value="Rce1-like"/>
    <property type="match status" value="2"/>
</dbReference>
<keyword evidence="4" id="KW-1185">Reference proteome</keyword>
<reference evidence="3 4" key="1">
    <citation type="submission" date="2019-07" db="EMBL/GenBank/DDBJ databases">
        <title>Genomic Encyclopedia of Archaeal and Bacterial Type Strains, Phase II (KMG-II): from individual species to whole genera.</title>
        <authorList>
            <person name="Goeker M."/>
        </authorList>
    </citation>
    <scope>NUCLEOTIDE SEQUENCE [LARGE SCALE GENOMIC DNA]</scope>
    <source>
        <strain evidence="3 4">ATCC BAA-2084</strain>
    </source>
</reference>
<dbReference type="GO" id="GO:0006508">
    <property type="term" value="P:proteolysis"/>
    <property type="evidence" value="ECO:0007669"/>
    <property type="project" value="UniProtKB-KW"/>
</dbReference>
<dbReference type="InterPro" id="IPR003675">
    <property type="entry name" value="Rce1/LyrA-like_dom"/>
</dbReference>
<feature type="transmembrane region" description="Helical" evidence="1">
    <location>
        <begin position="126"/>
        <end position="148"/>
    </location>
</feature>
<feature type="domain" description="CAAX prenyl protease 2/Lysostaphin resistance protein A-like" evidence="2">
    <location>
        <begin position="74"/>
        <end position="144"/>
    </location>
</feature>
<feature type="transmembrane region" description="Helical" evidence="1">
    <location>
        <begin position="185"/>
        <end position="204"/>
    </location>
</feature>
<feature type="transmembrane region" description="Helical" evidence="1">
    <location>
        <begin position="36"/>
        <end position="58"/>
    </location>
</feature>
<dbReference type="GO" id="GO:0080120">
    <property type="term" value="P:CAAX-box protein maturation"/>
    <property type="evidence" value="ECO:0007669"/>
    <property type="project" value="UniProtKB-ARBA"/>
</dbReference>
<keyword evidence="3" id="KW-0645">Protease</keyword>
<dbReference type="GO" id="GO:0004175">
    <property type="term" value="F:endopeptidase activity"/>
    <property type="evidence" value="ECO:0007669"/>
    <property type="project" value="UniProtKB-ARBA"/>
</dbReference>
<keyword evidence="1" id="KW-0812">Transmembrane</keyword>
<gene>
    <name evidence="3" type="ORF">JN10_0857</name>
</gene>
<evidence type="ECO:0000256" key="1">
    <source>
        <dbReference type="SAM" id="Phobius"/>
    </source>
</evidence>
<dbReference type="Proteomes" id="UP000320547">
    <property type="component" value="Unassembled WGS sequence"/>
</dbReference>
<feature type="transmembrane region" description="Helical" evidence="1">
    <location>
        <begin position="211"/>
        <end position="232"/>
    </location>
</feature>
<keyword evidence="1" id="KW-1133">Transmembrane helix</keyword>
<feature type="transmembrane region" description="Helical" evidence="1">
    <location>
        <begin position="101"/>
        <end position="120"/>
    </location>
</feature>
<sequence>MRAEWGSFLGFLQKPQLPVRQSADFKIGAIAISRMLTLDLTAMGALLIIAGIVMAIGVDIPETALAGIEITPSIILTVIVIAPVSEELFFRSWLSGRPRYLVAFPIILAAGVLAAILGVNHTGETATTYVGFAMIGGILLTFIMAAILWKRPPMNWFRTIFPAMFWLSTLAFASIHLFNFNESNWVSLLPLVLPQFILGMLLCYLRVNYGLWSAIALHMIHNGLIITIVLIASKATFAS</sequence>
<dbReference type="EMBL" id="VLLK01000001">
    <property type="protein sequence ID" value="TWJ09230.1"/>
    <property type="molecule type" value="Genomic_DNA"/>
</dbReference>
<feature type="transmembrane region" description="Helical" evidence="1">
    <location>
        <begin position="70"/>
        <end position="89"/>
    </location>
</feature>
<accession>A0A562UUC1</accession>
<name>A0A562UUC1_9SPHN</name>